<keyword evidence="5" id="KW-0521">NADP</keyword>
<comment type="similarity">
    <text evidence="5">Belongs to the aromatic-ring hydroxylase family. TetX subfamily.</text>
</comment>
<dbReference type="EC" id="1.14.13.-" evidence="5"/>
<feature type="domain" description="FAD-binding" evidence="6">
    <location>
        <begin position="5"/>
        <end position="349"/>
    </location>
</feature>
<dbReference type="SUPFAM" id="SSF51905">
    <property type="entry name" value="FAD/NAD(P)-binding domain"/>
    <property type="match status" value="1"/>
</dbReference>
<evidence type="ECO:0000313" key="8">
    <source>
        <dbReference type="Proteomes" id="UP000632138"/>
    </source>
</evidence>
<reference evidence="7 8" key="1">
    <citation type="submission" date="2021-01" db="EMBL/GenBank/DDBJ databases">
        <title>Actinoplanes sp. nov. LDG1-06 isolated from lichen.</title>
        <authorList>
            <person name="Saeng-In P."/>
            <person name="Phongsopitanun W."/>
            <person name="Kanchanasin P."/>
            <person name="Yuki M."/>
            <person name="Kudo T."/>
            <person name="Ohkuma M."/>
            <person name="Tanasupawat S."/>
        </authorList>
    </citation>
    <scope>NUCLEOTIDE SEQUENCE [LARGE SCALE GENOMIC DNA]</scope>
    <source>
        <strain evidence="7 8">LDG1-06</strain>
    </source>
</reference>
<dbReference type="RefSeq" id="WP_203374887.1">
    <property type="nucleotide sequence ID" value="NZ_JAENHP010000001.1"/>
</dbReference>
<comment type="caution">
    <text evidence="7">The sequence shown here is derived from an EMBL/GenBank/DDBJ whole genome shotgun (WGS) entry which is preliminary data.</text>
</comment>
<dbReference type="Gene3D" id="3.50.50.60">
    <property type="entry name" value="FAD/NAD(P)-binding domain"/>
    <property type="match status" value="1"/>
</dbReference>
<feature type="binding site" evidence="5">
    <location>
        <position position="40"/>
    </location>
    <ligand>
        <name>NADPH</name>
        <dbReference type="ChEBI" id="CHEBI:57783"/>
    </ligand>
</feature>
<gene>
    <name evidence="7" type="ORF">JIG36_05685</name>
</gene>
<dbReference type="InterPro" id="IPR036188">
    <property type="entry name" value="FAD/NAD-bd_sf"/>
</dbReference>
<keyword evidence="5" id="KW-0963">Cytoplasm</keyword>
<dbReference type="GO" id="GO:0004497">
    <property type="term" value="F:monooxygenase activity"/>
    <property type="evidence" value="ECO:0007669"/>
    <property type="project" value="UniProtKB-KW"/>
</dbReference>
<comment type="catalytic activity">
    <reaction evidence="5">
        <text>a tetracycline + NADPH + O2 + H(+) = an 11a-hydroxytetracycline + NADP(+) + H2O</text>
        <dbReference type="Rhea" id="RHEA:61444"/>
        <dbReference type="ChEBI" id="CHEBI:15377"/>
        <dbReference type="ChEBI" id="CHEBI:15378"/>
        <dbReference type="ChEBI" id="CHEBI:15379"/>
        <dbReference type="ChEBI" id="CHEBI:57783"/>
        <dbReference type="ChEBI" id="CHEBI:58349"/>
        <dbReference type="ChEBI" id="CHEBI:144644"/>
        <dbReference type="ChEBI" id="CHEBI:144645"/>
    </reaction>
</comment>
<keyword evidence="3 5" id="KW-0560">Oxidoreductase</keyword>
<keyword evidence="2 5" id="KW-0274">FAD</keyword>
<comment type="subcellular location">
    <subcellularLocation>
        <location evidence="5">Cytoplasm</location>
    </subcellularLocation>
</comment>
<comment type="cofactor">
    <cofactor evidence="5">
        <name>FAD</name>
        <dbReference type="ChEBI" id="CHEBI:57692"/>
    </cofactor>
</comment>
<feature type="binding site" evidence="5">
    <location>
        <position position="295"/>
    </location>
    <ligand>
        <name>FAD</name>
        <dbReference type="ChEBI" id="CHEBI:57692"/>
    </ligand>
</feature>
<dbReference type="PRINTS" id="PR00420">
    <property type="entry name" value="RNGMNOXGNASE"/>
</dbReference>
<proteinExistence type="inferred from homology"/>
<dbReference type="InterPro" id="IPR043683">
    <property type="entry name" value="TetX_monooxygenase"/>
</dbReference>
<evidence type="ECO:0000256" key="1">
    <source>
        <dbReference type="ARBA" id="ARBA00022630"/>
    </source>
</evidence>
<comment type="subunit">
    <text evidence="5">Monomer.</text>
</comment>
<comment type="function">
    <text evidence="5">An FAD-requiring monooxygenase active on some tetracycline antibiotic derivatives, which leads to their inactivation. Hydroxylates carbon 11a of tetracycline and some analogs.</text>
</comment>
<keyword evidence="1 5" id="KW-0285">Flavoprotein</keyword>
<protein>
    <recommendedName>
        <fullName evidence="5">Flavin-dependent monooxygenase</fullName>
    </recommendedName>
    <alternativeName>
        <fullName evidence="5">TetX monooxygenase</fullName>
        <shortName evidence="5">TetX</shortName>
        <ecNumber evidence="5">1.14.13.-</ecNumber>
    </alternativeName>
</protein>
<evidence type="ECO:0000259" key="6">
    <source>
        <dbReference type="Pfam" id="PF01494"/>
    </source>
</evidence>
<dbReference type="InterPro" id="IPR002938">
    <property type="entry name" value="FAD-bd"/>
</dbReference>
<feature type="binding site" evidence="5">
    <location>
        <position position="47"/>
    </location>
    <ligand>
        <name>FAD</name>
        <dbReference type="ChEBI" id="CHEBI:57692"/>
    </ligand>
</feature>
<dbReference type="EMBL" id="JAENHP010000001">
    <property type="protein sequence ID" value="MBM2615050.1"/>
    <property type="molecule type" value="Genomic_DNA"/>
</dbReference>
<keyword evidence="8" id="KW-1185">Reference proteome</keyword>
<organism evidence="7 8">
    <name type="scientific">Paractinoplanes ovalisporus</name>
    <dbReference type="NCBI Taxonomy" id="2810368"/>
    <lineage>
        <taxon>Bacteria</taxon>
        <taxon>Bacillati</taxon>
        <taxon>Actinomycetota</taxon>
        <taxon>Actinomycetes</taxon>
        <taxon>Micromonosporales</taxon>
        <taxon>Micromonosporaceae</taxon>
        <taxon>Paractinoplanes</taxon>
    </lineage>
</organism>
<evidence type="ECO:0000256" key="3">
    <source>
        <dbReference type="ARBA" id="ARBA00023002"/>
    </source>
</evidence>
<keyword evidence="4 5" id="KW-0503">Monooxygenase</keyword>
<sequence length="379" mass="40124">MTDPITIVGGGLGGLTLARVLHVHGIPSTVYELEASPEARTQGGMLDIHDYNGQLAIRSAGLFEKFQAIIHPGGEAMRILDQHGTVHADDPDDGGGGRPEVDRGDLRRMLLDSLPDGTVRWGRKLTAVRDLGGGGHELTFADGSTVTSGLLVGADGAWSRVRPLVSSALPAYTGMSFIETDLHDAAVRHPAAARTAGSGMLFALGAGQGFLGHLETDGSLHLYIALTKPADWIDAVDWADTARGKAVLLDEFRDWAPELRALITEADSALVPRTINALPADHRWARVAGVTLLGDAAHLMSPFAGEGANLAMYDGARLGEALAAHPDDFEGGLDAYEEALFPRSQEAAEEAARNLALCFDDRAPQSLIEQFAAYEAAAR</sequence>
<accession>A0ABS2A5P6</accession>
<evidence type="ECO:0000256" key="5">
    <source>
        <dbReference type="HAMAP-Rule" id="MF_00845"/>
    </source>
</evidence>
<dbReference type="Pfam" id="PF01494">
    <property type="entry name" value="FAD_binding_3"/>
    <property type="match status" value="1"/>
</dbReference>
<comment type="domain">
    <text evidence="5">Consists of an N-terminal FAD-binding domain with a Rossman fold and a C-terminal substrate-binding domain.</text>
</comment>
<dbReference type="PANTHER" id="PTHR46972">
    <property type="entry name" value="MONOOXYGENASE ASQM-RELATED"/>
    <property type="match status" value="1"/>
</dbReference>
<dbReference type="Proteomes" id="UP000632138">
    <property type="component" value="Unassembled WGS sequence"/>
</dbReference>
<keyword evidence="5" id="KW-0547">Nucleotide-binding</keyword>
<name>A0ABS2A5P6_9ACTN</name>
<dbReference type="HAMAP" id="MF_00845">
    <property type="entry name" value="TetX_monooxygenase"/>
    <property type="match status" value="1"/>
</dbReference>
<dbReference type="PANTHER" id="PTHR46972:SF1">
    <property type="entry name" value="FAD DEPENDENT OXIDOREDUCTASE DOMAIN-CONTAINING PROTEIN"/>
    <property type="match status" value="1"/>
</dbReference>
<evidence type="ECO:0000256" key="4">
    <source>
        <dbReference type="ARBA" id="ARBA00023033"/>
    </source>
</evidence>
<feature type="binding site" evidence="5">
    <location>
        <position position="103"/>
    </location>
    <ligand>
        <name>FAD</name>
        <dbReference type="ChEBI" id="CHEBI:57692"/>
    </ligand>
</feature>
<evidence type="ECO:0000256" key="2">
    <source>
        <dbReference type="ARBA" id="ARBA00022827"/>
    </source>
</evidence>
<evidence type="ECO:0000313" key="7">
    <source>
        <dbReference type="EMBL" id="MBM2615050.1"/>
    </source>
</evidence>